<dbReference type="Pfam" id="PF20431">
    <property type="entry name" value="E_motif"/>
    <property type="match status" value="1"/>
</dbReference>
<dbReference type="GO" id="GO:0099402">
    <property type="term" value="P:plant organ development"/>
    <property type="evidence" value="ECO:0007669"/>
    <property type="project" value="UniProtKB-ARBA"/>
</dbReference>
<dbReference type="GO" id="GO:0003723">
    <property type="term" value="F:RNA binding"/>
    <property type="evidence" value="ECO:0007669"/>
    <property type="project" value="InterPro"/>
</dbReference>
<sequence>MLATGFRPDDVALVSVLSCCAQLGALDRGRTIHEYIRRNRARRLSVYLWTGLVDMYAKCGCVGSAVEVFEASSTKSLLTWNAIVVGVAMHGHGDLAMGYFERMKEEGVSPDGISFLGVLVGCSHTGMVDTAKSLFEEMERVYGVERELKHYGCMADLTHGSVEVAEIAMKRLLEIDGEDSGVYSIMMDVYSAASRWEDVERMRRLINEAKMKKRVACSLIEP</sequence>
<dbReference type="Gene3D" id="1.25.40.10">
    <property type="entry name" value="Tetratricopeptide repeat domain"/>
    <property type="match status" value="2"/>
</dbReference>
<name>A0A5P1E7V4_ASPOF</name>
<dbReference type="Proteomes" id="UP000243459">
    <property type="component" value="Chromosome 9"/>
</dbReference>
<dbReference type="OMA" id="RTIHEYI"/>
<evidence type="ECO:0000313" key="4">
    <source>
        <dbReference type="Proteomes" id="UP000243459"/>
    </source>
</evidence>
<dbReference type="Pfam" id="PF01535">
    <property type="entry name" value="PPR"/>
    <property type="match status" value="3"/>
</dbReference>
<evidence type="ECO:0000256" key="1">
    <source>
        <dbReference type="ARBA" id="ARBA00022737"/>
    </source>
</evidence>
<organism evidence="3 4">
    <name type="scientific">Asparagus officinalis</name>
    <name type="common">Garden asparagus</name>
    <dbReference type="NCBI Taxonomy" id="4686"/>
    <lineage>
        <taxon>Eukaryota</taxon>
        <taxon>Viridiplantae</taxon>
        <taxon>Streptophyta</taxon>
        <taxon>Embryophyta</taxon>
        <taxon>Tracheophyta</taxon>
        <taxon>Spermatophyta</taxon>
        <taxon>Magnoliopsida</taxon>
        <taxon>Liliopsida</taxon>
        <taxon>Asparagales</taxon>
        <taxon>Asparagaceae</taxon>
        <taxon>Asparagoideae</taxon>
        <taxon>Asparagus</taxon>
    </lineage>
</organism>
<proteinExistence type="predicted"/>
<dbReference type="PANTHER" id="PTHR47926">
    <property type="entry name" value="PENTATRICOPEPTIDE REPEAT-CONTAINING PROTEIN"/>
    <property type="match status" value="1"/>
</dbReference>
<keyword evidence="4" id="KW-1185">Reference proteome</keyword>
<dbReference type="FunFam" id="1.25.40.10:FF:000158">
    <property type="entry name" value="pentatricopeptide repeat-containing protein At2g33680"/>
    <property type="match status" value="1"/>
</dbReference>
<dbReference type="Gramene" id="ONK58644">
    <property type="protein sequence ID" value="ONK58644"/>
    <property type="gene ID" value="A4U43_C09F15170"/>
</dbReference>
<feature type="repeat" description="PPR" evidence="2">
    <location>
        <begin position="76"/>
        <end position="110"/>
    </location>
</feature>
<evidence type="ECO:0000313" key="3">
    <source>
        <dbReference type="EMBL" id="ONK58644.1"/>
    </source>
</evidence>
<dbReference type="InterPro" id="IPR011990">
    <property type="entry name" value="TPR-like_helical_dom_sf"/>
</dbReference>
<dbReference type="NCBIfam" id="TIGR00756">
    <property type="entry name" value="PPR"/>
    <property type="match status" value="2"/>
</dbReference>
<dbReference type="InterPro" id="IPR046960">
    <property type="entry name" value="PPR_At4g14850-like_plant"/>
</dbReference>
<dbReference type="InterPro" id="IPR002885">
    <property type="entry name" value="PPR_rpt"/>
</dbReference>
<reference evidence="4" key="1">
    <citation type="journal article" date="2017" name="Nat. Commun.">
        <title>The asparagus genome sheds light on the origin and evolution of a young Y chromosome.</title>
        <authorList>
            <person name="Harkess A."/>
            <person name="Zhou J."/>
            <person name="Xu C."/>
            <person name="Bowers J.E."/>
            <person name="Van der Hulst R."/>
            <person name="Ayyampalayam S."/>
            <person name="Mercati F."/>
            <person name="Riccardi P."/>
            <person name="McKain M.R."/>
            <person name="Kakrana A."/>
            <person name="Tang H."/>
            <person name="Ray J."/>
            <person name="Groenendijk J."/>
            <person name="Arikit S."/>
            <person name="Mathioni S.M."/>
            <person name="Nakano M."/>
            <person name="Shan H."/>
            <person name="Telgmann-Rauber A."/>
            <person name="Kanno A."/>
            <person name="Yue Z."/>
            <person name="Chen H."/>
            <person name="Li W."/>
            <person name="Chen Y."/>
            <person name="Xu X."/>
            <person name="Zhang Y."/>
            <person name="Luo S."/>
            <person name="Chen H."/>
            <person name="Gao J."/>
            <person name="Mao Z."/>
            <person name="Pires J.C."/>
            <person name="Luo M."/>
            <person name="Kudrna D."/>
            <person name="Wing R.A."/>
            <person name="Meyers B.C."/>
            <person name="Yi K."/>
            <person name="Kong H."/>
            <person name="Lavrijsen P."/>
            <person name="Sunseri F."/>
            <person name="Falavigna A."/>
            <person name="Ye Y."/>
            <person name="Leebens-Mack J.H."/>
            <person name="Chen G."/>
        </authorList>
    </citation>
    <scope>NUCLEOTIDE SEQUENCE [LARGE SCALE GENOMIC DNA]</scope>
    <source>
        <strain evidence="4">cv. DH0086</strain>
    </source>
</reference>
<dbReference type="EMBL" id="CM007389">
    <property type="protein sequence ID" value="ONK58644.1"/>
    <property type="molecule type" value="Genomic_DNA"/>
</dbReference>
<protein>
    <recommendedName>
        <fullName evidence="5">Pentatricopeptide repeat-containing protein</fullName>
    </recommendedName>
</protein>
<dbReference type="PROSITE" id="PS51375">
    <property type="entry name" value="PPR"/>
    <property type="match status" value="1"/>
</dbReference>
<evidence type="ECO:0000256" key="2">
    <source>
        <dbReference type="PROSITE-ProRule" id="PRU00708"/>
    </source>
</evidence>
<dbReference type="InterPro" id="IPR046848">
    <property type="entry name" value="E_motif"/>
</dbReference>
<accession>A0A5P1E7V4</accession>
<dbReference type="PANTHER" id="PTHR47926:SF436">
    <property type="entry name" value="PENTATRICOPEPTIDE REPEAT-CONTAINING PROTEIN ELI1, CHLOROPLASTIC-LIKE ISOFORM X2"/>
    <property type="match status" value="1"/>
</dbReference>
<gene>
    <name evidence="3" type="ORF">A4U43_C09F15170</name>
</gene>
<dbReference type="GO" id="GO:0009451">
    <property type="term" value="P:RNA modification"/>
    <property type="evidence" value="ECO:0007669"/>
    <property type="project" value="InterPro"/>
</dbReference>
<keyword evidence="1" id="KW-0677">Repeat</keyword>
<dbReference type="AlphaFoldDB" id="A0A5P1E7V4"/>
<evidence type="ECO:0008006" key="5">
    <source>
        <dbReference type="Google" id="ProtNLM"/>
    </source>
</evidence>